<dbReference type="AlphaFoldDB" id="A0A917PS51"/>
<name>A0A917PS51_9MICO</name>
<organism evidence="2 3">
    <name type="scientific">Agromyces bauzanensis</name>
    <dbReference type="NCBI Taxonomy" id="1308924"/>
    <lineage>
        <taxon>Bacteria</taxon>
        <taxon>Bacillati</taxon>
        <taxon>Actinomycetota</taxon>
        <taxon>Actinomycetes</taxon>
        <taxon>Micrococcales</taxon>
        <taxon>Microbacteriaceae</taxon>
        <taxon>Agromyces</taxon>
    </lineage>
</organism>
<evidence type="ECO:0000313" key="2">
    <source>
        <dbReference type="EMBL" id="GGJ89021.1"/>
    </source>
</evidence>
<dbReference type="CDD" id="cd09598">
    <property type="entry name" value="M4_like"/>
    <property type="match status" value="1"/>
</dbReference>
<accession>A0A917PS51</accession>
<gene>
    <name evidence="2" type="ORF">GCM10011372_29510</name>
</gene>
<reference evidence="2" key="2">
    <citation type="submission" date="2020-09" db="EMBL/GenBank/DDBJ databases">
        <authorList>
            <person name="Sun Q."/>
            <person name="Zhou Y."/>
        </authorList>
    </citation>
    <scope>NUCLEOTIDE SEQUENCE</scope>
    <source>
        <strain evidence="2">CGMCC 1.8984</strain>
    </source>
</reference>
<protein>
    <recommendedName>
        <fullName evidence="4">Peptidase M4</fullName>
    </recommendedName>
</protein>
<keyword evidence="3" id="KW-1185">Reference proteome</keyword>
<evidence type="ECO:0000256" key="1">
    <source>
        <dbReference type="SAM" id="MobiDB-lite"/>
    </source>
</evidence>
<sequence length="626" mass="69236">MLPTNDRPTIQLPERRRLRAYAFDPMSTRLHGRVLTLDIPFERGLQPGPMGTLLQVVDYDATRHVWYHPVDLDHPALLAQGGMAPSERDPRAHQQIVYGVAMSVIERFERFLGRRFEWRGSQPLRLIPHAFEGRNAYFDPERRAVVFGYFLADENPGPNLPQQVVFTCLSTDIIAHEVTHALVHRLRRYFAEATNPDVFAWHEAFADLVALFHHFAFPEIVAAAVAGSQTELREADAILDLAKEFGATTARGGALRTAIDSARTPEGFANATEPHERGAYFVTAVFEAFLDTYRSRIADLRRIASGGTGVLPAGALHPDLVNRVTIEAVRNADRLLSMVVRAFEYLPVVDVTFGDVVRAIVTADRSLYPSDTGHLRGTLVESLRQRGIFPEAVTSLADEALVWPQPPELPGGGPLTLAGDPLSDLESLIVATTLDLDVHGESGTIPWKRIRQSLLAWSRTYADALGLDPGHPIAMTGAHVSYLTAADRQPRPIIVVQFMQRREDLEAREGLKGVPLRAACTVIARVDGLVEAIVPKPLPRSTPTTDLPESLRAFAEQQDEAGRKRMRAILEFARSVADDDPLAAWLTAPSVLRIDFARLHANEEDEPRPPTDSGRGQPAMNDEART</sequence>
<proteinExistence type="predicted"/>
<evidence type="ECO:0000313" key="3">
    <source>
        <dbReference type="Proteomes" id="UP000636956"/>
    </source>
</evidence>
<reference evidence="2" key="1">
    <citation type="journal article" date="2014" name="Int. J. Syst. Evol. Microbiol.">
        <title>Complete genome sequence of Corynebacterium casei LMG S-19264T (=DSM 44701T), isolated from a smear-ripened cheese.</title>
        <authorList>
            <consortium name="US DOE Joint Genome Institute (JGI-PGF)"/>
            <person name="Walter F."/>
            <person name="Albersmeier A."/>
            <person name="Kalinowski J."/>
            <person name="Ruckert C."/>
        </authorList>
    </citation>
    <scope>NUCLEOTIDE SEQUENCE</scope>
    <source>
        <strain evidence="2">CGMCC 1.8984</strain>
    </source>
</reference>
<evidence type="ECO:0008006" key="4">
    <source>
        <dbReference type="Google" id="ProtNLM"/>
    </source>
</evidence>
<dbReference type="Proteomes" id="UP000636956">
    <property type="component" value="Unassembled WGS sequence"/>
</dbReference>
<dbReference type="EMBL" id="BMMD01000019">
    <property type="protein sequence ID" value="GGJ89021.1"/>
    <property type="molecule type" value="Genomic_DNA"/>
</dbReference>
<comment type="caution">
    <text evidence="2">The sequence shown here is derived from an EMBL/GenBank/DDBJ whole genome shotgun (WGS) entry which is preliminary data.</text>
</comment>
<dbReference type="SUPFAM" id="SSF55486">
    <property type="entry name" value="Metalloproteases ('zincins'), catalytic domain"/>
    <property type="match status" value="1"/>
</dbReference>
<feature type="region of interest" description="Disordered" evidence="1">
    <location>
        <begin position="600"/>
        <end position="626"/>
    </location>
</feature>